<keyword evidence="5" id="KW-0460">Magnesium</keyword>
<dbReference type="Gene3D" id="3.30.460.10">
    <property type="entry name" value="Beta Polymerase, domain 2"/>
    <property type="match status" value="2"/>
</dbReference>
<keyword evidence="1 9" id="KW-0808">Transferase</keyword>
<dbReference type="Proteomes" id="UP000322214">
    <property type="component" value="Chromosome"/>
</dbReference>
<organism evidence="9 10">
    <name type="scientific">Mariniblastus fucicola</name>
    <dbReference type="NCBI Taxonomy" id="980251"/>
    <lineage>
        <taxon>Bacteria</taxon>
        <taxon>Pseudomonadati</taxon>
        <taxon>Planctomycetota</taxon>
        <taxon>Planctomycetia</taxon>
        <taxon>Pirellulales</taxon>
        <taxon>Pirellulaceae</taxon>
        <taxon>Mariniblastus</taxon>
    </lineage>
</organism>
<evidence type="ECO:0000259" key="8">
    <source>
        <dbReference type="Pfam" id="PF08335"/>
    </source>
</evidence>
<accession>A0A5B9PDE6</accession>
<dbReference type="GO" id="GO:0016874">
    <property type="term" value="F:ligase activity"/>
    <property type="evidence" value="ECO:0007669"/>
    <property type="project" value="UniProtKB-KW"/>
</dbReference>
<evidence type="ECO:0000256" key="1">
    <source>
        <dbReference type="ARBA" id="ARBA00022679"/>
    </source>
</evidence>
<dbReference type="SUPFAM" id="SSF81593">
    <property type="entry name" value="Nucleotidyltransferase substrate binding subunit/domain"/>
    <property type="match status" value="2"/>
</dbReference>
<dbReference type="Pfam" id="PF08335">
    <property type="entry name" value="GlnD_UR_UTase"/>
    <property type="match status" value="2"/>
</dbReference>
<reference evidence="9 10" key="1">
    <citation type="submission" date="2019-08" db="EMBL/GenBank/DDBJ databases">
        <title>Deep-cultivation of Planctomycetes and their phenomic and genomic characterization uncovers novel biology.</title>
        <authorList>
            <person name="Wiegand S."/>
            <person name="Jogler M."/>
            <person name="Boedeker C."/>
            <person name="Pinto D."/>
            <person name="Vollmers J."/>
            <person name="Rivas-Marin E."/>
            <person name="Kohn T."/>
            <person name="Peeters S.H."/>
            <person name="Heuer A."/>
            <person name="Rast P."/>
            <person name="Oberbeckmann S."/>
            <person name="Bunk B."/>
            <person name="Jeske O."/>
            <person name="Meyerdierks A."/>
            <person name="Storesund J.E."/>
            <person name="Kallscheuer N."/>
            <person name="Luecker S."/>
            <person name="Lage O.M."/>
            <person name="Pohl T."/>
            <person name="Merkel B.J."/>
            <person name="Hornburger P."/>
            <person name="Mueller R.-W."/>
            <person name="Bruemmer F."/>
            <person name="Labrenz M."/>
            <person name="Spormann A.M."/>
            <person name="Op den Camp H."/>
            <person name="Overmann J."/>
            <person name="Amann R."/>
            <person name="Jetten M.S.M."/>
            <person name="Mascher T."/>
            <person name="Medema M.H."/>
            <person name="Devos D.P."/>
            <person name="Kaster A.-K."/>
            <person name="Ovreas L."/>
            <person name="Rohde M."/>
            <person name="Galperin M.Y."/>
            <person name="Jogler C."/>
        </authorList>
    </citation>
    <scope>NUCLEOTIDE SEQUENCE [LARGE SCALE GENOMIC DNA]</scope>
    <source>
        <strain evidence="9 10">FC18</strain>
    </source>
</reference>
<name>A0A5B9PDE6_9BACT</name>
<feature type="domain" description="PII-uridylyltransferase/Glutamine-synthetase adenylyltransferase" evidence="8">
    <location>
        <begin position="913"/>
        <end position="1034"/>
    </location>
</feature>
<dbReference type="GO" id="GO:0008882">
    <property type="term" value="F:[glutamate-ammonia-ligase] adenylyltransferase activity"/>
    <property type="evidence" value="ECO:0007669"/>
    <property type="project" value="UniProtKB-EC"/>
</dbReference>
<keyword evidence="3" id="KW-0547">Nucleotide-binding</keyword>
<keyword evidence="4" id="KW-0067">ATP-binding</keyword>
<protein>
    <submittedName>
        <fullName evidence="9">Glutamate-ammonia-ligase adenylyltransferase</fullName>
        <ecNumber evidence="9">2.7.7.42</ecNumber>
    </submittedName>
</protein>
<dbReference type="GO" id="GO:0005524">
    <property type="term" value="F:ATP binding"/>
    <property type="evidence" value="ECO:0007669"/>
    <property type="project" value="UniProtKB-KW"/>
</dbReference>
<dbReference type="InterPro" id="IPR013546">
    <property type="entry name" value="PII_UdlTrfase/GS_AdlTrfase"/>
</dbReference>
<keyword evidence="2 9" id="KW-0548">Nucleotidyltransferase</keyword>
<dbReference type="PANTHER" id="PTHR30621">
    <property type="entry name" value="GLUTAMINE SYNTHETASE ADENYLYLTRANSFERASE"/>
    <property type="match status" value="1"/>
</dbReference>
<keyword evidence="6" id="KW-0511">Multifunctional enzyme</keyword>
<dbReference type="InterPro" id="IPR023057">
    <property type="entry name" value="GlnE"/>
</dbReference>
<evidence type="ECO:0000256" key="4">
    <source>
        <dbReference type="ARBA" id="ARBA00022840"/>
    </source>
</evidence>
<dbReference type="Gene3D" id="1.20.120.1510">
    <property type="match status" value="1"/>
</dbReference>
<dbReference type="EMBL" id="CP042912">
    <property type="protein sequence ID" value="QEG24334.1"/>
    <property type="molecule type" value="Genomic_DNA"/>
</dbReference>
<dbReference type="PANTHER" id="PTHR30621:SF0">
    <property type="entry name" value="BIFUNCTIONAL GLUTAMINE SYNTHETASE ADENYLYLTRANSFERASE_ADENYLYL-REMOVING ENZYME"/>
    <property type="match status" value="1"/>
</dbReference>
<dbReference type="Pfam" id="PF03710">
    <property type="entry name" value="GlnE"/>
    <property type="match status" value="2"/>
</dbReference>
<dbReference type="AlphaFoldDB" id="A0A5B9PDE6"/>
<dbReference type="CDD" id="cd05401">
    <property type="entry name" value="NT_GlnE_GlnD_like"/>
    <property type="match status" value="2"/>
</dbReference>
<evidence type="ECO:0000256" key="5">
    <source>
        <dbReference type="ARBA" id="ARBA00022842"/>
    </source>
</evidence>
<evidence type="ECO:0000256" key="3">
    <source>
        <dbReference type="ARBA" id="ARBA00022741"/>
    </source>
</evidence>
<dbReference type="KEGG" id="mff:MFFC18_42530"/>
<evidence type="ECO:0000313" key="9">
    <source>
        <dbReference type="EMBL" id="QEG24334.1"/>
    </source>
</evidence>
<dbReference type="Gene3D" id="1.20.120.330">
    <property type="entry name" value="Nucleotidyltransferases domain 2"/>
    <property type="match status" value="2"/>
</dbReference>
<dbReference type="SUPFAM" id="SSF81301">
    <property type="entry name" value="Nucleotidyltransferase"/>
    <property type="match status" value="2"/>
</dbReference>
<gene>
    <name evidence="9" type="primary">glnE</name>
    <name evidence="9" type="ORF">MFFC18_42530</name>
</gene>
<evidence type="ECO:0000256" key="2">
    <source>
        <dbReference type="ARBA" id="ARBA00022695"/>
    </source>
</evidence>
<feature type="domain" description="Glutamate-ammonia ligase adenylyltransferase repeated" evidence="7">
    <location>
        <begin position="635"/>
        <end position="877"/>
    </location>
</feature>
<keyword evidence="9" id="KW-0436">Ligase</keyword>
<dbReference type="GO" id="GO:0000820">
    <property type="term" value="P:regulation of glutamine family amino acid metabolic process"/>
    <property type="evidence" value="ECO:0007669"/>
    <property type="project" value="TreeGrafter"/>
</dbReference>
<dbReference type="InterPro" id="IPR005190">
    <property type="entry name" value="GlnE_rpt_dom"/>
</dbReference>
<dbReference type="OrthoDB" id="9759366at2"/>
<evidence type="ECO:0000313" key="10">
    <source>
        <dbReference type="Proteomes" id="UP000322214"/>
    </source>
</evidence>
<dbReference type="InterPro" id="IPR043519">
    <property type="entry name" value="NT_sf"/>
</dbReference>
<dbReference type="EC" id="2.7.7.42" evidence="9"/>
<evidence type="ECO:0000259" key="7">
    <source>
        <dbReference type="Pfam" id="PF03710"/>
    </source>
</evidence>
<evidence type="ECO:0000256" key="6">
    <source>
        <dbReference type="ARBA" id="ARBA00023268"/>
    </source>
</evidence>
<dbReference type="RefSeq" id="WP_084417030.1">
    <property type="nucleotide sequence ID" value="NZ_CP042912.1"/>
</dbReference>
<dbReference type="NCBIfam" id="NF008292">
    <property type="entry name" value="PRK11072.1"/>
    <property type="match status" value="1"/>
</dbReference>
<dbReference type="GO" id="GO:0005829">
    <property type="term" value="C:cytosol"/>
    <property type="evidence" value="ECO:0007669"/>
    <property type="project" value="TreeGrafter"/>
</dbReference>
<dbReference type="STRING" id="980251.GCA_001642875_01318"/>
<keyword evidence="10" id="KW-1185">Reference proteome</keyword>
<sequence>MARHLIPDIRQSISSPETLGRWLRGCGLRNVERGVANLQTIAGLDWSDAEISRFVSVLAKVLPELSDPDQALNNLERLISVSDSLAQKVCTLSSLATPFRGLLTLVSDSQYLSDLLRDEENFDVVAVGRFQPLSRKLIVSTAVAMVDDAKDAAEAMRRLRKFRQRETLRTAWCDLVLNYRIEQVTEQISAVAAAVCEAALFWCRRRLVEKFGSPYSQNADTCRYVILALGKLGGNELNYSSDIDLIAVYEIEGKIHDKAVSSNQEYFAQLTRDFVRMVGEPTELGSAYRVDMRLRPSGSRGPICKSIDSTLQYYDLQGRTWERQAMIKARPLAGDRSLGNVLLDRLQPWIFRPSLSRTDIAGIKSLKRQMERRTQQQGEDRVDIKTGYGGIRDVEFVIQFMQLLNGWNLASLRTANTLRAIGRLERAQCLTHEEAELLAGNYRWLRKLEHRLQIMHNQQTHSLPTDDASLDAFAKRMGIRKSSTSGTLHAFREKLDEVTRLNRVILDHLLHGAFGTSRVFQDAEAPVSAVVDLILDPDPSPEFVAEVLEPYQFSDPQTVWRILMELAEEKSQFISSRRCKHFFASIAHSLLSEVARTPEPDRTLISLASVSDSLGARGVLWELFSESPPTLNLYVRLCASSDYLATILKTSPGMVDELMDALQLDSLPSREWLQQDMDELSRGAVEIDLILSSFKSTQHMRIGVRDILNQDEIADTHRALSDVADICLQKVTSQQTERQLKKFSIDWETPASHAVPFAVLGLGKLGGREPNYHSDLDVIFFYDSDPEFESLLPKGTSPQSFFSQLAAEIVKAIGKQVTHRRLYEIDSRLRPSGKSGSLAVHVEEFARYFDSGPGQLWERQALCKSRPVAGNPELGRKIMAEVRKNLTLPCPDSLRDDIWKMRLAMQRDSQPGNLKRGHGGTVDIEFVVQMLQLAHADANPEVLTPGTLNAIESLSVAGLMKPDDAEFFREQYQFLRSVESGLRLMNTTARHDLPENESQLERLALLLNFSNGGKLSSKVSECREAVRQRAESLFRIT</sequence>
<feature type="domain" description="PII-uridylyltransferase/Glutamine-synthetase adenylyltransferase" evidence="8">
    <location>
        <begin position="366"/>
        <end position="503"/>
    </location>
</feature>
<feature type="domain" description="Glutamate-ammonia ligase adenylyltransferase repeated" evidence="7">
    <location>
        <begin position="102"/>
        <end position="340"/>
    </location>
</feature>
<proteinExistence type="predicted"/>